<name>A0A146EYX2_ASPKA</name>
<dbReference type="PANTHER" id="PTHR24173">
    <property type="entry name" value="ANKYRIN REPEAT CONTAINING"/>
    <property type="match status" value="1"/>
</dbReference>
<proteinExistence type="predicted"/>
<dbReference type="AlphaFoldDB" id="A0A146EYX2"/>
<reference evidence="4 5" key="1">
    <citation type="journal article" date="2016" name="DNA Res.">
        <title>Genome sequence of Aspergillus luchuensis NBRC 4314.</title>
        <authorList>
            <person name="Yamada O."/>
            <person name="Machida M."/>
            <person name="Hosoyama A."/>
            <person name="Goto M."/>
            <person name="Takahashi T."/>
            <person name="Futagami T."/>
            <person name="Yamagata Y."/>
            <person name="Takeuchi M."/>
            <person name="Kobayashi T."/>
            <person name="Koike H."/>
            <person name="Abe K."/>
            <person name="Asai K."/>
            <person name="Arita M."/>
            <person name="Fujita N."/>
            <person name="Fukuda K."/>
            <person name="Higa K."/>
            <person name="Horikawa H."/>
            <person name="Ishikawa T."/>
            <person name="Jinno K."/>
            <person name="Kato Y."/>
            <person name="Kirimura K."/>
            <person name="Mizutani O."/>
            <person name="Nakasone K."/>
            <person name="Sano M."/>
            <person name="Shiraishi Y."/>
            <person name="Tsukahara M."/>
            <person name="Gomi K."/>
        </authorList>
    </citation>
    <scope>NUCLEOTIDE SEQUENCE [LARGE SCALE GENOMIC DNA]</scope>
    <source>
        <strain evidence="4 5">RIB 2604</strain>
    </source>
</reference>
<feature type="repeat" description="ANK" evidence="3">
    <location>
        <begin position="348"/>
        <end position="380"/>
    </location>
</feature>
<evidence type="ECO:0000256" key="2">
    <source>
        <dbReference type="ARBA" id="ARBA00023043"/>
    </source>
</evidence>
<dbReference type="InterPro" id="IPR002110">
    <property type="entry name" value="Ankyrin_rpt"/>
</dbReference>
<gene>
    <name evidence="4" type="ORF">RIB2604_00300770</name>
</gene>
<keyword evidence="1" id="KW-0677">Repeat</keyword>
<evidence type="ECO:0000256" key="3">
    <source>
        <dbReference type="PROSITE-ProRule" id="PRU00023"/>
    </source>
</evidence>
<dbReference type="VEuPathDB" id="FungiDB:ASPFODRAFT_222644"/>
<comment type="caution">
    <text evidence="4">The sequence shown here is derived from an EMBL/GenBank/DDBJ whole genome shotgun (WGS) entry which is preliminary data.</text>
</comment>
<organism evidence="4 5">
    <name type="scientific">Aspergillus kawachii</name>
    <name type="common">White koji mold</name>
    <name type="synonym">Aspergillus awamori var. kawachi</name>
    <dbReference type="NCBI Taxonomy" id="1069201"/>
    <lineage>
        <taxon>Eukaryota</taxon>
        <taxon>Fungi</taxon>
        <taxon>Dikarya</taxon>
        <taxon>Ascomycota</taxon>
        <taxon>Pezizomycotina</taxon>
        <taxon>Eurotiomycetes</taxon>
        <taxon>Eurotiomycetidae</taxon>
        <taxon>Eurotiales</taxon>
        <taxon>Aspergillaceae</taxon>
        <taxon>Aspergillus</taxon>
        <taxon>Aspergillus subgen. Circumdati</taxon>
    </lineage>
</organism>
<dbReference type="PROSITE" id="PS50297">
    <property type="entry name" value="ANK_REP_REGION"/>
    <property type="match status" value="1"/>
</dbReference>
<dbReference type="Proteomes" id="UP000075230">
    <property type="component" value="Unassembled WGS sequence"/>
</dbReference>
<dbReference type="InterPro" id="IPR036770">
    <property type="entry name" value="Ankyrin_rpt-contain_sf"/>
</dbReference>
<sequence length="637" mass="71672">METASRSLTLSSFEASWRGDLDTIKALTLVTSDDENKPGPLQIAVWDKENFSPFSIAVLRGHLNVAKAILEIVQAQFKREDSDARERFEMDIDALHDGEEDCIYREIVDDRFTIENIGEVATQVECPISPLQMFSRYCPAHKFLDKESETENYIDLVQYAVGQDNVDLLVFLLQLGRELTERDKTVEPGVHNFGARAFPIAIRKGHLGCLEAIVKYTGTGLPVDNLLQKCGIDVKEKPKYYQGLTIRGKKRADWAAAGRGLPISPEDQETPLLTAAHSGSMASVEWFLSPDSARAYVEFIETNKQVDKLRLLSQSVEDLERPVLNWLQGKIESLAKRLPQFMETKSAAGHTPLALAFSLGNSDFANILIRAGANQTVRDRHGNNLIHLMLCDINGNARKEPGNVERLLSLLDPRLIPSLLTERSSDDPGSLTPLARWMHKSYQAWSRASSGWESDRGQETEDQLAIIRCFLEFAQSTGQKHLDMFDGTGNTPVHEAVKHQCPRIFEAMIGYRPDLLHRENATGSTPLELATDNWVSEATSNPPQILSDRGQYEPEHTQSACILDRKPESYLPGYPDRPESERQTLYRLACERARTQSRKRKLVSLNEANEVAKRLATRQTRAASTTEESDIVSRWYH</sequence>
<dbReference type="PROSITE" id="PS50088">
    <property type="entry name" value="ANK_REPEAT"/>
    <property type="match status" value="1"/>
</dbReference>
<evidence type="ECO:0000313" key="4">
    <source>
        <dbReference type="EMBL" id="GAT18979.1"/>
    </source>
</evidence>
<dbReference type="Gene3D" id="1.25.40.20">
    <property type="entry name" value="Ankyrin repeat-containing domain"/>
    <property type="match status" value="3"/>
</dbReference>
<keyword evidence="2 3" id="KW-0040">ANK repeat</keyword>
<dbReference type="PANTHER" id="PTHR24173:SF74">
    <property type="entry name" value="ANKYRIN REPEAT DOMAIN-CONTAINING PROTEIN 16"/>
    <property type="match status" value="1"/>
</dbReference>
<dbReference type="SUPFAM" id="SSF48403">
    <property type="entry name" value="Ankyrin repeat"/>
    <property type="match status" value="1"/>
</dbReference>
<dbReference type="EMBL" id="BCWF01000003">
    <property type="protein sequence ID" value="GAT18979.1"/>
    <property type="molecule type" value="Genomic_DNA"/>
</dbReference>
<evidence type="ECO:0000256" key="1">
    <source>
        <dbReference type="ARBA" id="ARBA00022737"/>
    </source>
</evidence>
<reference evidence="5" key="2">
    <citation type="submission" date="2016-02" db="EMBL/GenBank/DDBJ databases">
        <title>Genome sequencing of Aspergillus luchuensis NBRC 4314.</title>
        <authorList>
            <person name="Yamada O."/>
        </authorList>
    </citation>
    <scope>NUCLEOTIDE SEQUENCE [LARGE SCALE GENOMIC DNA]</scope>
    <source>
        <strain evidence="5">RIB 2604</strain>
    </source>
</reference>
<dbReference type="SMART" id="SM00248">
    <property type="entry name" value="ANK"/>
    <property type="match status" value="5"/>
</dbReference>
<accession>A0A146EYX2</accession>
<protein>
    <submittedName>
        <fullName evidence="4">Ankyrin repeat protein</fullName>
    </submittedName>
</protein>
<evidence type="ECO:0000313" key="5">
    <source>
        <dbReference type="Proteomes" id="UP000075230"/>
    </source>
</evidence>